<dbReference type="EMBL" id="NMUH01002792">
    <property type="protein sequence ID" value="MQM02102.1"/>
    <property type="molecule type" value="Genomic_DNA"/>
</dbReference>
<keyword evidence="3" id="KW-1185">Reference proteome</keyword>
<accession>A0A843VXI0</accession>
<evidence type="ECO:0000256" key="1">
    <source>
        <dbReference type="SAM" id="MobiDB-lite"/>
    </source>
</evidence>
<protein>
    <submittedName>
        <fullName evidence="2">Uncharacterized protein</fullName>
    </submittedName>
</protein>
<feature type="region of interest" description="Disordered" evidence="1">
    <location>
        <begin position="24"/>
        <end position="48"/>
    </location>
</feature>
<sequence>MQKDEIATYPYKGRDGIRQFATGSYEDHDESFGQATRTRQGSLSRSDHDRYLCRDGPENATYQAVAFSGSEPEFEWEKDRASDCGPTFYLLT</sequence>
<proteinExistence type="predicted"/>
<evidence type="ECO:0000313" key="2">
    <source>
        <dbReference type="EMBL" id="MQM02102.1"/>
    </source>
</evidence>
<dbReference type="Proteomes" id="UP000652761">
    <property type="component" value="Unassembled WGS sequence"/>
</dbReference>
<feature type="compositionally biased region" description="Polar residues" evidence="1">
    <location>
        <begin position="33"/>
        <end position="44"/>
    </location>
</feature>
<gene>
    <name evidence="2" type="ORF">Taro_034865</name>
</gene>
<comment type="caution">
    <text evidence="2">The sequence shown here is derived from an EMBL/GenBank/DDBJ whole genome shotgun (WGS) entry which is preliminary data.</text>
</comment>
<name>A0A843VXI0_COLES</name>
<organism evidence="2 3">
    <name type="scientific">Colocasia esculenta</name>
    <name type="common">Wild taro</name>
    <name type="synonym">Arum esculentum</name>
    <dbReference type="NCBI Taxonomy" id="4460"/>
    <lineage>
        <taxon>Eukaryota</taxon>
        <taxon>Viridiplantae</taxon>
        <taxon>Streptophyta</taxon>
        <taxon>Embryophyta</taxon>
        <taxon>Tracheophyta</taxon>
        <taxon>Spermatophyta</taxon>
        <taxon>Magnoliopsida</taxon>
        <taxon>Liliopsida</taxon>
        <taxon>Araceae</taxon>
        <taxon>Aroideae</taxon>
        <taxon>Colocasieae</taxon>
        <taxon>Colocasia</taxon>
    </lineage>
</organism>
<reference evidence="2" key="1">
    <citation type="submission" date="2017-07" db="EMBL/GenBank/DDBJ databases">
        <title>Taro Niue Genome Assembly and Annotation.</title>
        <authorList>
            <person name="Atibalentja N."/>
            <person name="Keating K."/>
            <person name="Fields C.J."/>
        </authorList>
    </citation>
    <scope>NUCLEOTIDE SEQUENCE</scope>
    <source>
        <strain evidence="2">Niue_2</strain>
        <tissue evidence="2">Leaf</tissue>
    </source>
</reference>
<evidence type="ECO:0000313" key="3">
    <source>
        <dbReference type="Proteomes" id="UP000652761"/>
    </source>
</evidence>
<dbReference type="AlphaFoldDB" id="A0A843VXI0"/>